<dbReference type="STRING" id="888050.HMPREF9004_0061"/>
<dbReference type="Proteomes" id="UP000013015">
    <property type="component" value="Unassembled WGS sequence"/>
</dbReference>
<dbReference type="HOGENOM" id="CLU_3003570_0_0_11"/>
<sequence>MEKEISRIFTQDEDKSSRTSCIPSPVLRLIPIHTPWPNCSERIFPNRPAHPRAHGQ</sequence>
<name>N6X728_9ACTO</name>
<accession>N6X728</accession>
<evidence type="ECO:0000256" key="1">
    <source>
        <dbReference type="SAM" id="MobiDB-lite"/>
    </source>
</evidence>
<keyword evidence="3" id="KW-1185">Reference proteome</keyword>
<evidence type="ECO:0000313" key="2">
    <source>
        <dbReference type="EMBL" id="ENO19142.1"/>
    </source>
</evidence>
<evidence type="ECO:0000313" key="3">
    <source>
        <dbReference type="Proteomes" id="UP000013015"/>
    </source>
</evidence>
<comment type="caution">
    <text evidence="2">The sequence shown here is derived from an EMBL/GenBank/DDBJ whole genome shotgun (WGS) entry which is preliminary data.</text>
</comment>
<feature type="region of interest" description="Disordered" evidence="1">
    <location>
        <begin position="1"/>
        <end position="20"/>
    </location>
</feature>
<dbReference type="EMBL" id="AQHZ01000001">
    <property type="protein sequence ID" value="ENO19142.1"/>
    <property type="molecule type" value="Genomic_DNA"/>
</dbReference>
<dbReference type="AlphaFoldDB" id="N6X728"/>
<organism evidence="2 3">
    <name type="scientific">Schaalia cardiffensis F0333</name>
    <dbReference type="NCBI Taxonomy" id="888050"/>
    <lineage>
        <taxon>Bacteria</taxon>
        <taxon>Bacillati</taxon>
        <taxon>Actinomycetota</taxon>
        <taxon>Actinomycetes</taxon>
        <taxon>Actinomycetales</taxon>
        <taxon>Actinomycetaceae</taxon>
        <taxon>Schaalia</taxon>
    </lineage>
</organism>
<proteinExistence type="predicted"/>
<gene>
    <name evidence="2" type="ORF">HMPREF9004_0061</name>
</gene>
<protein>
    <submittedName>
        <fullName evidence="2">Uncharacterized protein</fullName>
    </submittedName>
</protein>
<feature type="compositionally biased region" description="Basic and acidic residues" evidence="1">
    <location>
        <begin position="1"/>
        <end position="17"/>
    </location>
</feature>
<reference evidence="2 3" key="1">
    <citation type="submission" date="2013-03" db="EMBL/GenBank/DDBJ databases">
        <title>Reference genome for the Human Microbiome Project.</title>
        <authorList>
            <person name="Aqrawi P."/>
            <person name="Ayvaz T."/>
            <person name="Bess C."/>
            <person name="Blankenburg K."/>
            <person name="Coyle M."/>
            <person name="Deng J."/>
            <person name="Forbes L."/>
            <person name="Fowler G."/>
            <person name="Francisco L."/>
            <person name="Fu Q."/>
            <person name="Gibbs R."/>
            <person name="Gross S."/>
            <person name="Gubbala S."/>
            <person name="Hale W."/>
            <person name="Hemphill L."/>
            <person name="Highlander S."/>
            <person name="Hirani K."/>
            <person name="Jackson L."/>
            <person name="Jakkamsetti A."/>
            <person name="Javaid M."/>
            <person name="Jayaseelan J.C."/>
            <person name="Jiang H."/>
            <person name="Joshi V."/>
            <person name="Korchina V."/>
            <person name="Kovar C."/>
            <person name="Lara F."/>
            <person name="Lee S."/>
            <person name="Liu Y."/>
            <person name="Mata R."/>
            <person name="Mathew T."/>
            <person name="Munidasa M."/>
            <person name="Muzny D."/>
            <person name="Nazareth L."/>
            <person name="Ngo R."/>
            <person name="Nguyen L."/>
            <person name="Nguyen N."/>
            <person name="Okwuonu G."/>
            <person name="Ongeri F."/>
            <person name="Palculict T."/>
            <person name="Patil S."/>
            <person name="Petrosino J."/>
            <person name="Pham C."/>
            <person name="Pham P."/>
            <person name="Pu L.-L."/>
            <person name="Qin X."/>
            <person name="Qu J."/>
            <person name="Reid J."/>
            <person name="Ross M."/>
            <person name="Ruth R."/>
            <person name="Saada N."/>
            <person name="San Lucas F."/>
            <person name="Santibanez J."/>
            <person name="Shang Y."/>
            <person name="Simmons D."/>
            <person name="Song X.-Z."/>
            <person name="Tang L.-Y."/>
            <person name="Thornton R."/>
            <person name="Warren J."/>
            <person name="Weissenberger G."/>
            <person name="Wilczek-Boney K."/>
            <person name="Worley K."/>
            <person name="Youmans B."/>
            <person name="Zhang J."/>
            <person name="Zhang L."/>
            <person name="Zhao Z."/>
            <person name="Zhou C."/>
            <person name="Zhu D."/>
            <person name="Zhu Y."/>
        </authorList>
    </citation>
    <scope>NUCLEOTIDE SEQUENCE [LARGE SCALE GENOMIC DNA]</scope>
    <source>
        <strain evidence="2 3">F0333</strain>
    </source>
</reference>